<dbReference type="AlphaFoldDB" id="A0AAD9NK34"/>
<dbReference type="InterPro" id="IPR013083">
    <property type="entry name" value="Znf_RING/FYVE/PHD"/>
</dbReference>
<dbReference type="PANTHER" id="PTHR25462">
    <property type="entry name" value="BONUS, ISOFORM C-RELATED"/>
    <property type="match status" value="1"/>
</dbReference>
<dbReference type="Gene3D" id="3.30.160.60">
    <property type="entry name" value="Classic Zinc Finger"/>
    <property type="match status" value="1"/>
</dbReference>
<evidence type="ECO:0000256" key="6">
    <source>
        <dbReference type="PROSITE-ProRule" id="PRU00024"/>
    </source>
</evidence>
<dbReference type="InterPro" id="IPR017907">
    <property type="entry name" value="Znf_RING_CS"/>
</dbReference>
<dbReference type="InterPro" id="IPR011042">
    <property type="entry name" value="6-blade_b-propeller_TolB-like"/>
</dbReference>
<sequence length="500" mass="55319">MAAVKLVDELREAFTECSICMTDYTSPPKMLTPCLHTFCLACLERHASCVRHGDPLLCPTCRTPVNVPEAGLAALPTNFFVNRLRDSLRESRSEATVDREVCATHTDKPACFFCRSCDEVICAGCMLTAGHRDHDCIEIEEAAAAQKKVILQVTADATERLGKLRLHMTAIEGLKSFAEQLLTRGSKTEYIQYAHLLRDRLDALSSQSLDVTPTCLPMSASKANLKSVQMLPRMKARPSKVKCSFLHEFHARNEVCDGNSFAVIGDEIYICARSSGIDVYSQQGVYKRSVCDSHFRSVGAITPLGTSSFAVCDRGAQVVFKLSASGEVEQVIGRRVLKWPVGVTISAHGHFLITDVRMKCVHVFNGEGIHMHSQMGDFERPISVASGHDDVMMVTDADRHKVQWISASGELLHSYGSQGKGEHQFEEPLSVIRDLSGHVLVSDNKGHRVHRLTPEGAFLQYALTEEDGIEFPNSLFFDPKTSRLYVGQSDGKVKVFMYSE</sequence>
<keyword evidence="1" id="KW-0597">Phosphoprotein</keyword>
<evidence type="ECO:0000259" key="8">
    <source>
        <dbReference type="PROSITE" id="PS50089"/>
    </source>
</evidence>
<dbReference type="InterPro" id="IPR000315">
    <property type="entry name" value="Znf_B-box"/>
</dbReference>
<dbReference type="Pfam" id="PF00643">
    <property type="entry name" value="zf-B_box"/>
    <property type="match status" value="1"/>
</dbReference>
<keyword evidence="2" id="KW-0479">Metal-binding</keyword>
<organism evidence="10 11">
    <name type="scientific">Ridgeia piscesae</name>
    <name type="common">Tubeworm</name>
    <dbReference type="NCBI Taxonomy" id="27915"/>
    <lineage>
        <taxon>Eukaryota</taxon>
        <taxon>Metazoa</taxon>
        <taxon>Spiralia</taxon>
        <taxon>Lophotrochozoa</taxon>
        <taxon>Annelida</taxon>
        <taxon>Polychaeta</taxon>
        <taxon>Sedentaria</taxon>
        <taxon>Canalipalpata</taxon>
        <taxon>Sabellida</taxon>
        <taxon>Siboglinidae</taxon>
        <taxon>Ridgeia</taxon>
    </lineage>
</organism>
<protein>
    <submittedName>
        <fullName evidence="10">Uncharacterized protein</fullName>
    </submittedName>
</protein>
<evidence type="ECO:0000256" key="2">
    <source>
        <dbReference type="ARBA" id="ARBA00022723"/>
    </source>
</evidence>
<evidence type="ECO:0000256" key="7">
    <source>
        <dbReference type="PROSITE-ProRule" id="PRU00504"/>
    </source>
</evidence>
<keyword evidence="11" id="KW-1185">Reference proteome</keyword>
<dbReference type="SMART" id="SM00184">
    <property type="entry name" value="RING"/>
    <property type="match status" value="1"/>
</dbReference>
<evidence type="ECO:0000256" key="5">
    <source>
        <dbReference type="ARBA" id="ARBA00022833"/>
    </source>
</evidence>
<dbReference type="Gene3D" id="3.30.40.10">
    <property type="entry name" value="Zinc/RING finger domain, C3HC4 (zinc finger)"/>
    <property type="match status" value="1"/>
</dbReference>
<keyword evidence="3" id="KW-0677">Repeat</keyword>
<dbReference type="SUPFAM" id="SSF57845">
    <property type="entry name" value="B-box zinc-binding domain"/>
    <property type="match status" value="1"/>
</dbReference>
<gene>
    <name evidence="10" type="ORF">NP493_889g01068</name>
</gene>
<evidence type="ECO:0000313" key="10">
    <source>
        <dbReference type="EMBL" id="KAK2173257.1"/>
    </source>
</evidence>
<dbReference type="InterPro" id="IPR047153">
    <property type="entry name" value="TRIM45/56/19-like"/>
</dbReference>
<dbReference type="PROSITE" id="PS50089">
    <property type="entry name" value="ZF_RING_2"/>
    <property type="match status" value="1"/>
</dbReference>
<dbReference type="CDD" id="cd05819">
    <property type="entry name" value="NHL"/>
    <property type="match status" value="1"/>
</dbReference>
<proteinExistence type="predicted"/>
<feature type="repeat" description="NHL" evidence="7">
    <location>
        <begin position="337"/>
        <end position="367"/>
    </location>
</feature>
<dbReference type="Gene3D" id="2.120.10.30">
    <property type="entry name" value="TolB, C-terminal domain"/>
    <property type="match status" value="2"/>
</dbReference>
<dbReference type="InterPro" id="IPR001258">
    <property type="entry name" value="NHL_repeat"/>
</dbReference>
<feature type="domain" description="RING-type" evidence="8">
    <location>
        <begin position="17"/>
        <end position="62"/>
    </location>
</feature>
<evidence type="ECO:0000313" key="11">
    <source>
        <dbReference type="Proteomes" id="UP001209878"/>
    </source>
</evidence>
<keyword evidence="4 6" id="KW-0863">Zinc-finger</keyword>
<dbReference type="EMBL" id="JAODUO010000889">
    <property type="protein sequence ID" value="KAK2173257.1"/>
    <property type="molecule type" value="Genomic_DNA"/>
</dbReference>
<evidence type="ECO:0000256" key="4">
    <source>
        <dbReference type="ARBA" id="ARBA00022771"/>
    </source>
</evidence>
<evidence type="ECO:0000256" key="1">
    <source>
        <dbReference type="ARBA" id="ARBA00022553"/>
    </source>
</evidence>
<evidence type="ECO:0000256" key="3">
    <source>
        <dbReference type="ARBA" id="ARBA00022737"/>
    </source>
</evidence>
<keyword evidence="5" id="KW-0862">Zinc</keyword>
<dbReference type="InterPro" id="IPR001841">
    <property type="entry name" value="Znf_RING"/>
</dbReference>
<dbReference type="PANTHER" id="PTHR25462:SF296">
    <property type="entry name" value="MEIOTIC P26, ISOFORM F"/>
    <property type="match status" value="1"/>
</dbReference>
<dbReference type="PROSITE" id="PS00518">
    <property type="entry name" value="ZF_RING_1"/>
    <property type="match status" value="1"/>
</dbReference>
<evidence type="ECO:0000259" key="9">
    <source>
        <dbReference type="PROSITE" id="PS50119"/>
    </source>
</evidence>
<name>A0AAD9NK34_RIDPI</name>
<feature type="domain" description="B box-type" evidence="9">
    <location>
        <begin position="97"/>
        <end position="139"/>
    </location>
</feature>
<dbReference type="InterPro" id="IPR027370">
    <property type="entry name" value="Znf-RING_euk"/>
</dbReference>
<reference evidence="10" key="1">
    <citation type="journal article" date="2023" name="Mol. Biol. Evol.">
        <title>Third-Generation Sequencing Reveals the Adaptive Role of the Epigenome in Three Deep-Sea Polychaetes.</title>
        <authorList>
            <person name="Perez M."/>
            <person name="Aroh O."/>
            <person name="Sun Y."/>
            <person name="Lan Y."/>
            <person name="Juniper S.K."/>
            <person name="Young C.R."/>
            <person name="Angers B."/>
            <person name="Qian P.Y."/>
        </authorList>
    </citation>
    <scope>NUCLEOTIDE SEQUENCE</scope>
    <source>
        <strain evidence="10">R07B-5</strain>
    </source>
</reference>
<dbReference type="PROSITE" id="PS51125">
    <property type="entry name" value="NHL"/>
    <property type="match status" value="1"/>
</dbReference>
<accession>A0AAD9NK34</accession>
<dbReference type="Proteomes" id="UP001209878">
    <property type="component" value="Unassembled WGS sequence"/>
</dbReference>
<dbReference type="Pfam" id="PF13445">
    <property type="entry name" value="zf-RING_UBOX"/>
    <property type="match status" value="1"/>
</dbReference>
<dbReference type="PROSITE" id="PS50119">
    <property type="entry name" value="ZF_BBOX"/>
    <property type="match status" value="1"/>
</dbReference>
<dbReference type="GO" id="GO:0008270">
    <property type="term" value="F:zinc ion binding"/>
    <property type="evidence" value="ECO:0007669"/>
    <property type="project" value="UniProtKB-KW"/>
</dbReference>
<dbReference type="SUPFAM" id="SSF57850">
    <property type="entry name" value="RING/U-box"/>
    <property type="match status" value="1"/>
</dbReference>
<comment type="caution">
    <text evidence="10">The sequence shown here is derived from an EMBL/GenBank/DDBJ whole genome shotgun (WGS) entry which is preliminary data.</text>
</comment>
<dbReference type="SUPFAM" id="SSF101898">
    <property type="entry name" value="NHL repeat"/>
    <property type="match status" value="1"/>
</dbReference>